<dbReference type="EMBL" id="PDGH01000146">
    <property type="protein sequence ID" value="POB42263.1"/>
    <property type="molecule type" value="Genomic_DNA"/>
</dbReference>
<keyword evidence="1" id="KW-0472">Membrane</keyword>
<evidence type="ECO:0000313" key="4">
    <source>
        <dbReference type="Proteomes" id="UP000237466"/>
    </source>
</evidence>
<proteinExistence type="predicted"/>
<protein>
    <submittedName>
        <fullName evidence="3">Pilus assembly protein CpaE</fullName>
    </submittedName>
</protein>
<feature type="transmembrane region" description="Helical" evidence="1">
    <location>
        <begin position="20"/>
        <end position="42"/>
    </location>
</feature>
<comment type="caution">
    <text evidence="3">The sequence shown here is derived from an EMBL/GenBank/DDBJ whole genome shotgun (WGS) entry which is preliminary data.</text>
</comment>
<organism evidence="3 4">
    <name type="scientific">Vibrio vulnificus</name>
    <dbReference type="NCBI Taxonomy" id="672"/>
    <lineage>
        <taxon>Bacteria</taxon>
        <taxon>Pseudomonadati</taxon>
        <taxon>Pseudomonadota</taxon>
        <taxon>Gammaproteobacteria</taxon>
        <taxon>Vibrionales</taxon>
        <taxon>Vibrionaceae</taxon>
        <taxon>Vibrio</taxon>
    </lineage>
</organism>
<keyword evidence="1" id="KW-0812">Transmembrane</keyword>
<keyword evidence="1" id="KW-1133">Transmembrane helix</keyword>
<name>A0A2S3QWK9_VIBVL</name>
<evidence type="ECO:0000259" key="2">
    <source>
        <dbReference type="Pfam" id="PF07811"/>
    </source>
</evidence>
<dbReference type="Pfam" id="PF07811">
    <property type="entry name" value="TadE"/>
    <property type="match status" value="1"/>
</dbReference>
<dbReference type="Proteomes" id="UP000237466">
    <property type="component" value="Unassembled WGS sequence"/>
</dbReference>
<accession>A0A2S3QWK9</accession>
<reference evidence="3 4" key="1">
    <citation type="journal article" date="2018" name="Front. Microbiol.">
        <title>Phylogeny of Vibrio vulnificus from the Analysis of the Core-Genome: Implications for Intra-Species Taxonomy.</title>
        <authorList>
            <person name="Roig F.J."/>
            <person name="Gonzalez-Candelas F."/>
            <person name="Sanjuan E."/>
            <person name="Fouz B."/>
            <person name="Feil E.J."/>
            <person name="Llorens C."/>
            <person name="Baker-Austin C."/>
            <person name="Oliver J.D."/>
            <person name="Danin-Poleg Y."/>
            <person name="Gibas C.J."/>
            <person name="Kashi Y."/>
            <person name="Gulig P.A."/>
            <person name="Morrison S.S."/>
            <person name="Amaro C."/>
        </authorList>
    </citation>
    <scope>NUCLEOTIDE SEQUENCE [LARGE SCALE GENOMIC DNA]</scope>
    <source>
        <strain evidence="3 4">CECT4608</strain>
    </source>
</reference>
<evidence type="ECO:0000313" key="3">
    <source>
        <dbReference type="EMBL" id="POB42263.1"/>
    </source>
</evidence>
<evidence type="ECO:0000256" key="1">
    <source>
        <dbReference type="SAM" id="Phobius"/>
    </source>
</evidence>
<sequence>MMRGKEWKKKNNQGLAVIELTIVSTVLMLILLSIFSVGYYMFSMQMINEATRKAARLATVCYVTSSAHQNIKDAVIDSSLPGNFSDQHLVIEYLDANGDVVSGDLTDNDVFITIKYVRARVSNYQFQFVSVLNFLGNNGLVTIPQFETTLPVESLGVVRPTKNDSDGSTTDC</sequence>
<dbReference type="InterPro" id="IPR012495">
    <property type="entry name" value="TadE-like_dom"/>
</dbReference>
<gene>
    <name evidence="3" type="ORF">CRN52_25105</name>
</gene>
<dbReference type="AlphaFoldDB" id="A0A2S3QWK9"/>
<feature type="domain" description="TadE-like" evidence="2">
    <location>
        <begin position="14"/>
        <end position="56"/>
    </location>
</feature>